<feature type="disulfide bond" evidence="15">
    <location>
        <begin position="661"/>
        <end position="695"/>
    </location>
</feature>
<evidence type="ECO:0000313" key="22">
    <source>
        <dbReference type="EnsemblMetazoa" id="CLYHEMP005206.1"/>
    </source>
</evidence>
<feature type="disulfide bond" evidence="15">
    <location>
        <begin position="392"/>
        <end position="404"/>
    </location>
</feature>
<keyword evidence="23" id="KW-1185">Reference proteome</keyword>
<dbReference type="GO" id="GO:0005925">
    <property type="term" value="C:focal adhesion"/>
    <property type="evidence" value="ECO:0007669"/>
    <property type="project" value="TreeGrafter"/>
</dbReference>
<dbReference type="GO" id="GO:0008305">
    <property type="term" value="C:integrin complex"/>
    <property type="evidence" value="ECO:0007669"/>
    <property type="project" value="TreeGrafter"/>
</dbReference>
<dbReference type="InterPro" id="IPR013111">
    <property type="entry name" value="EGF_extracell"/>
</dbReference>
<dbReference type="GO" id="GO:0016477">
    <property type="term" value="P:cell migration"/>
    <property type="evidence" value="ECO:0007669"/>
    <property type="project" value="TreeGrafter"/>
</dbReference>
<dbReference type="Gene3D" id="1.20.5.100">
    <property type="entry name" value="Cytochrome c1, transmembrane anchor, C-terminal"/>
    <property type="match status" value="1"/>
</dbReference>
<dbReference type="Proteomes" id="UP000594262">
    <property type="component" value="Unplaced"/>
</dbReference>
<keyword evidence="4" id="KW-0245">EGF-like domain</keyword>
<evidence type="ECO:0000259" key="21">
    <source>
        <dbReference type="SMART" id="SM01242"/>
    </source>
</evidence>
<feature type="disulfide bond" evidence="15">
    <location>
        <begin position="476"/>
        <end position="486"/>
    </location>
</feature>
<evidence type="ECO:0000256" key="16">
    <source>
        <dbReference type="RuleBase" id="RU000633"/>
    </source>
</evidence>
<feature type="disulfide bond" evidence="15">
    <location>
        <begin position="514"/>
        <end position="519"/>
    </location>
</feature>
<dbReference type="OrthoDB" id="5955754at2759"/>
<feature type="disulfide bond" evidence="15">
    <location>
        <begin position="609"/>
        <end position="657"/>
    </location>
</feature>
<feature type="transmembrane region" description="Helical" evidence="17">
    <location>
        <begin position="726"/>
        <end position="748"/>
    </location>
</feature>
<dbReference type="InterPro" id="IPR002369">
    <property type="entry name" value="Integrin_bsu_VWA"/>
</dbReference>
<dbReference type="Gene3D" id="4.10.1240.30">
    <property type="match status" value="1"/>
</dbReference>
<dbReference type="Pfam" id="PF00362">
    <property type="entry name" value="Integrin_beta"/>
    <property type="match status" value="1"/>
</dbReference>
<feature type="disulfide bond" evidence="15">
    <location>
        <begin position="570"/>
        <end position="579"/>
    </location>
</feature>
<evidence type="ECO:0000256" key="12">
    <source>
        <dbReference type="ARBA" id="ARBA00023136"/>
    </source>
</evidence>
<keyword evidence="6 16" id="KW-0812">Transmembrane</keyword>
<evidence type="ECO:0000256" key="6">
    <source>
        <dbReference type="ARBA" id="ARBA00022692"/>
    </source>
</evidence>
<evidence type="ECO:0000256" key="10">
    <source>
        <dbReference type="ARBA" id="ARBA00022989"/>
    </source>
</evidence>
<dbReference type="SMART" id="SM01241">
    <property type="entry name" value="Integrin_b_cyt"/>
    <property type="match status" value="1"/>
</dbReference>
<dbReference type="RefSeq" id="XP_066930728.1">
    <property type="nucleotide sequence ID" value="XM_067074627.1"/>
</dbReference>
<proteinExistence type="inferred from homology"/>
<keyword evidence="5" id="KW-0597">Phosphoprotein</keyword>
<dbReference type="InterPro" id="IPR036465">
    <property type="entry name" value="vWFA_dom_sf"/>
</dbReference>
<dbReference type="PRINTS" id="PR01186">
    <property type="entry name" value="INTEGRINB"/>
</dbReference>
<evidence type="ECO:0000256" key="7">
    <source>
        <dbReference type="ARBA" id="ARBA00022729"/>
    </source>
</evidence>
<dbReference type="PROSITE" id="PS00243">
    <property type="entry name" value="I_EGF_1"/>
    <property type="match status" value="2"/>
</dbReference>
<feature type="disulfide bond" evidence="15">
    <location>
        <begin position="563"/>
        <end position="568"/>
    </location>
</feature>
<protein>
    <recommendedName>
        <fullName evidence="16">Integrin beta</fullName>
    </recommendedName>
</protein>
<dbReference type="InterPro" id="IPR014836">
    <property type="entry name" value="Integrin_bsu_cyt_dom"/>
</dbReference>
<dbReference type="InterPro" id="IPR032695">
    <property type="entry name" value="Integrin_dom_sf"/>
</dbReference>
<dbReference type="GO" id="GO:0007160">
    <property type="term" value="P:cell-matrix adhesion"/>
    <property type="evidence" value="ECO:0007669"/>
    <property type="project" value="TreeGrafter"/>
</dbReference>
<evidence type="ECO:0000256" key="15">
    <source>
        <dbReference type="PIRSR" id="PIRSR002512-1"/>
    </source>
</evidence>
<feature type="disulfide bond" evidence="15">
    <location>
        <begin position="516"/>
        <end position="555"/>
    </location>
</feature>
<evidence type="ECO:0000256" key="14">
    <source>
        <dbReference type="ARBA" id="ARBA00023180"/>
    </source>
</evidence>
<dbReference type="InterPro" id="IPR057243">
    <property type="entry name" value="Integrin_I-EGF_CS"/>
</dbReference>
<name>A0A7M5UZW6_9CNID</name>
<keyword evidence="14" id="KW-0325">Glycoprotein</keyword>
<dbReference type="SUPFAM" id="SSF69179">
    <property type="entry name" value="Integrin domains"/>
    <property type="match status" value="1"/>
</dbReference>
<dbReference type="Pfam" id="PF08725">
    <property type="entry name" value="Integrin_b_cyt"/>
    <property type="match status" value="1"/>
</dbReference>
<evidence type="ECO:0000313" key="23">
    <source>
        <dbReference type="Proteomes" id="UP000594262"/>
    </source>
</evidence>
<feature type="chain" id="PRO_5029497160" description="Integrin beta" evidence="18">
    <location>
        <begin position="20"/>
        <end position="809"/>
    </location>
</feature>
<feature type="disulfide bond" evidence="15">
    <location>
        <begin position="488"/>
        <end position="499"/>
    </location>
</feature>
<evidence type="ECO:0000259" key="20">
    <source>
        <dbReference type="SMART" id="SM01241"/>
    </source>
</evidence>
<dbReference type="FunFam" id="1.20.5.100:FF:000002">
    <property type="entry name" value="Integrin beta"/>
    <property type="match status" value="1"/>
</dbReference>
<feature type="domain" description="Integrin beta subunit VWA" evidence="19">
    <location>
        <begin position="32"/>
        <end position="451"/>
    </location>
</feature>
<evidence type="ECO:0000256" key="9">
    <source>
        <dbReference type="ARBA" id="ARBA00022889"/>
    </source>
</evidence>
<comment type="subcellular location">
    <subcellularLocation>
        <location evidence="1 16">Cell membrane</location>
        <topology evidence="1 16">Single-pass type I membrane protein</topology>
    </subcellularLocation>
</comment>
<dbReference type="Gene3D" id="2.10.25.10">
    <property type="entry name" value="Laminin"/>
    <property type="match status" value="3"/>
</dbReference>
<dbReference type="GO" id="GO:0098609">
    <property type="term" value="P:cell-cell adhesion"/>
    <property type="evidence" value="ECO:0007669"/>
    <property type="project" value="TreeGrafter"/>
</dbReference>
<dbReference type="SUPFAM" id="SSF53300">
    <property type="entry name" value="vWA-like"/>
    <property type="match status" value="1"/>
</dbReference>
<sequence length="809" mass="90376">MFKFIPLSFFLVLLHQIQGQGNFNECQLQEESCSACISFRPECAWCEDVIYTTEGKDGKPIYLAKCDTRENHDTQKCNNVTYPESEFIPTKNEELKNKTRVSPQEIKIKLRPGQPVEIPIKVQIPINFPIDLYYLMDLSKSMLDDLAQIQELGKILGKELEQITEQFRLGFGGFVDKPVGPYTKTLPAEIEGILEKIEVDKKEYTYAYRNHLPLNEDINAFRSTIAGLNISFNVDSPECSLEALTQVITCQSSIGWRNKNEARRIVIITTDALFHYSGDGLLGGFPKPNDGQCHMVNNVYNAWDRYDYPSLSQVKELMLDNDMVPIFATTGNEALYKKVASFIGNGAQAEPLAEDSSNIGTLIRTAYERIARTVTIDADVPPNIKTGFSAICGREKNRTQGATCNNIEIGETVTFFANLEAESCDADQTVEFNIKTSFDNVKVKLELICECDCGPTTVDSSDCTDRGNLTCGKCFCDREQFAGRFCQCTVEEAKNQTLCRVPGESKVCSGQGVCDCGECKCNKPETLNNGYVKYYYGTKCECDNASCLTFEDMICGGPERGKCDCGVCKCNPQWIGKTCEQECSPAQDQCFNPNDPSQTLCSESGDCRCNQCQCDEGAFGKYCEECVDEGCPDACRDYGECVKCSVFETSDLTPDECEIECRDKWNITRHVVVDDVEDFVPPNQKQCLGRDEDDCAFIFTYQRDNVTNEVTLFVQRDRICPAEPDILAIILGVIAGIVGIGLALLLIWKLLATIQDRREFAKFEKDLQNPKWDSGENPIYKKATSTFQNPMYGDKGAEAAAQPNAPLIE</sequence>
<feature type="disulfide bond" evidence="15">
    <location>
        <begin position="449"/>
        <end position="453"/>
    </location>
</feature>
<keyword evidence="10 17" id="KW-1133">Transmembrane helix</keyword>
<keyword evidence="12 17" id="KW-0472">Membrane</keyword>
<evidence type="ECO:0000256" key="18">
    <source>
        <dbReference type="SAM" id="SignalP"/>
    </source>
</evidence>
<dbReference type="GO" id="GO:0009986">
    <property type="term" value="C:cell surface"/>
    <property type="evidence" value="ECO:0007669"/>
    <property type="project" value="TreeGrafter"/>
</dbReference>
<reference evidence="22" key="1">
    <citation type="submission" date="2021-01" db="UniProtKB">
        <authorList>
            <consortium name="EnsemblMetazoa"/>
        </authorList>
    </citation>
    <scope>IDENTIFICATION</scope>
</reference>
<feature type="disulfide bond" evidence="15">
    <location>
        <begin position="33"/>
        <end position="43"/>
    </location>
</feature>
<evidence type="ECO:0000259" key="19">
    <source>
        <dbReference type="SMART" id="SM00187"/>
    </source>
</evidence>
<dbReference type="PIRSF" id="PIRSF002512">
    <property type="entry name" value="Integrin_B"/>
    <property type="match status" value="1"/>
</dbReference>
<keyword evidence="9 16" id="KW-0130">Cell adhesion</keyword>
<evidence type="ECO:0000256" key="8">
    <source>
        <dbReference type="ARBA" id="ARBA00022737"/>
    </source>
</evidence>
<feature type="disulfide bond" evidence="15">
    <location>
        <begin position="635"/>
        <end position="644"/>
    </location>
</feature>
<dbReference type="SMART" id="SM01242">
    <property type="entry name" value="Integrin_B_tail"/>
    <property type="match status" value="1"/>
</dbReference>
<feature type="disulfide bond" evidence="15">
    <location>
        <begin position="250"/>
        <end position="293"/>
    </location>
</feature>
<dbReference type="FunFam" id="2.10.25.10:FF:000036">
    <property type="entry name" value="Integrin beta"/>
    <property type="match status" value="1"/>
</dbReference>
<feature type="disulfide bond" evidence="15">
    <location>
        <begin position="471"/>
        <end position="508"/>
    </location>
</feature>
<evidence type="ECO:0000256" key="11">
    <source>
        <dbReference type="ARBA" id="ARBA00023037"/>
    </source>
</evidence>
<feature type="disulfide bond" evidence="15">
    <location>
        <begin position="641"/>
        <end position="720"/>
    </location>
</feature>
<evidence type="ECO:0000256" key="3">
    <source>
        <dbReference type="ARBA" id="ARBA00022475"/>
    </source>
</evidence>
<dbReference type="Pfam" id="PF07965">
    <property type="entry name" value="Integrin_B_tail"/>
    <property type="match status" value="1"/>
</dbReference>
<dbReference type="SMART" id="SM00187">
    <property type="entry name" value="INB"/>
    <property type="match status" value="1"/>
</dbReference>
<comment type="similarity">
    <text evidence="2 16">Belongs to the integrin beta chain family.</text>
</comment>
<keyword evidence="11 16" id="KW-0401">Integrin</keyword>
<evidence type="ECO:0000256" key="13">
    <source>
        <dbReference type="ARBA" id="ARBA00023157"/>
    </source>
</evidence>
<feature type="disulfide bond" evidence="15">
    <location>
        <begin position="614"/>
        <end position="623"/>
    </location>
</feature>
<dbReference type="SUPFAM" id="SSF69687">
    <property type="entry name" value="Integrin beta tail domain"/>
    <property type="match status" value="1"/>
</dbReference>
<evidence type="ECO:0000256" key="17">
    <source>
        <dbReference type="SAM" id="Phobius"/>
    </source>
</evidence>
<organism evidence="22 23">
    <name type="scientific">Clytia hemisphaerica</name>
    <dbReference type="NCBI Taxonomy" id="252671"/>
    <lineage>
        <taxon>Eukaryota</taxon>
        <taxon>Metazoa</taxon>
        <taxon>Cnidaria</taxon>
        <taxon>Hydrozoa</taxon>
        <taxon>Hydroidolina</taxon>
        <taxon>Leptothecata</taxon>
        <taxon>Obeliida</taxon>
        <taxon>Clytiidae</taxon>
        <taxon>Clytia</taxon>
    </lineage>
</organism>
<dbReference type="SUPFAM" id="SSF103575">
    <property type="entry name" value="Plexin repeat"/>
    <property type="match status" value="1"/>
</dbReference>
<dbReference type="PANTHER" id="PTHR10082:SF60">
    <property type="entry name" value="INTEGRIN BETA-PS"/>
    <property type="match status" value="1"/>
</dbReference>
<feature type="disulfide bond" evidence="15">
    <location>
        <begin position="607"/>
        <end position="612"/>
    </location>
</feature>
<dbReference type="SUPFAM" id="SSF57196">
    <property type="entry name" value="EGF/Laminin"/>
    <property type="match status" value="1"/>
</dbReference>
<dbReference type="FunFam" id="3.40.50.410:FF:000002">
    <property type="entry name" value="Integrin beta"/>
    <property type="match status" value="1"/>
</dbReference>
<evidence type="ECO:0000256" key="1">
    <source>
        <dbReference type="ARBA" id="ARBA00004251"/>
    </source>
</evidence>
<dbReference type="GO" id="GO:0007229">
    <property type="term" value="P:integrin-mediated signaling pathway"/>
    <property type="evidence" value="ECO:0007669"/>
    <property type="project" value="UniProtKB-KW"/>
</dbReference>
<feature type="disulfide bond" evidence="15">
    <location>
        <begin position="521"/>
        <end position="540"/>
    </location>
</feature>
<feature type="disulfide bond" evidence="15">
    <location>
        <begin position="424"/>
        <end position="687"/>
    </location>
</feature>
<dbReference type="EnsemblMetazoa" id="CLYHEMT005206.1">
    <property type="protein sequence ID" value="CLYHEMP005206.1"/>
    <property type="gene ID" value="CLYHEMG005206"/>
</dbReference>
<keyword evidence="13 15" id="KW-1015">Disulfide bond</keyword>
<keyword evidence="8" id="KW-0677">Repeat</keyword>
<dbReference type="Gene3D" id="2.60.40.1510">
    <property type="entry name" value="ntegrin, alpha v. Chain A, domain 3"/>
    <property type="match status" value="1"/>
</dbReference>
<keyword evidence="3" id="KW-1003">Cell membrane</keyword>
<evidence type="ECO:0000256" key="5">
    <source>
        <dbReference type="ARBA" id="ARBA00022553"/>
    </source>
</evidence>
<evidence type="ECO:0000256" key="2">
    <source>
        <dbReference type="ARBA" id="ARBA00007449"/>
    </source>
</evidence>
<feature type="signal peptide" evidence="18">
    <location>
        <begin position="1"/>
        <end position="19"/>
    </location>
</feature>
<dbReference type="InterPro" id="IPR012896">
    <property type="entry name" value="Integrin_bsu_tail"/>
</dbReference>
<dbReference type="Pfam" id="PF07974">
    <property type="entry name" value="EGF_2"/>
    <property type="match status" value="1"/>
</dbReference>
<evidence type="ECO:0000256" key="4">
    <source>
        <dbReference type="ARBA" id="ARBA00022536"/>
    </source>
</evidence>
<dbReference type="GeneID" id="136818253"/>
<feature type="disulfide bond" evidence="15">
    <location>
        <begin position="626"/>
        <end position="631"/>
    </location>
</feature>
<feature type="disulfide bond" evidence="15">
    <location>
        <begin position="542"/>
        <end position="547"/>
    </location>
</feature>
<dbReference type="PANTHER" id="PTHR10082">
    <property type="entry name" value="INTEGRIN BETA SUBUNIT"/>
    <property type="match status" value="1"/>
</dbReference>
<accession>A0A7M5UZW6</accession>
<keyword evidence="7 18" id="KW-0732">Signal</keyword>
<dbReference type="GO" id="GO:0005178">
    <property type="term" value="F:integrin binding"/>
    <property type="evidence" value="ECO:0007669"/>
    <property type="project" value="TreeGrafter"/>
</dbReference>
<dbReference type="InterPro" id="IPR015812">
    <property type="entry name" value="Integrin_bsu"/>
</dbReference>
<dbReference type="PROSITE" id="PS52047">
    <property type="entry name" value="I_EGF_2"/>
    <property type="match status" value="1"/>
</dbReference>
<dbReference type="Gene3D" id="3.40.50.410">
    <property type="entry name" value="von Willebrand factor, type A domain"/>
    <property type="match status" value="1"/>
</dbReference>
<dbReference type="InterPro" id="IPR036349">
    <property type="entry name" value="Integrin_bsu_tail_dom_sf"/>
</dbReference>
<dbReference type="AlphaFoldDB" id="A0A7M5UZW6"/>
<feature type="disulfide bond" evidence="15">
    <location>
        <begin position="565"/>
        <end position="601"/>
    </location>
</feature>
<dbReference type="GO" id="GO:0033627">
    <property type="term" value="P:cell adhesion mediated by integrin"/>
    <property type="evidence" value="ECO:0007669"/>
    <property type="project" value="TreeGrafter"/>
</dbReference>
<feature type="domain" description="Integrin beta subunit tail" evidence="21">
    <location>
        <begin position="635"/>
        <end position="725"/>
    </location>
</feature>
<feature type="domain" description="Integrin beta subunit cytoplasmic" evidence="20">
    <location>
        <begin position="749"/>
        <end position="795"/>
    </location>
</feature>